<keyword evidence="3" id="KW-1185">Reference proteome</keyword>
<dbReference type="Proteomes" id="UP000323505">
    <property type="component" value="Unassembled WGS sequence"/>
</dbReference>
<evidence type="ECO:0000256" key="1">
    <source>
        <dbReference type="SAM" id="MobiDB-lite"/>
    </source>
</evidence>
<dbReference type="AlphaFoldDB" id="A0A5D3G0P6"/>
<gene>
    <name evidence="2" type="ORF">FXF68_04870</name>
</gene>
<dbReference type="EMBL" id="VSRQ01000001">
    <property type="protein sequence ID" value="TYK53065.1"/>
    <property type="molecule type" value="Genomic_DNA"/>
</dbReference>
<evidence type="ECO:0000313" key="3">
    <source>
        <dbReference type="Proteomes" id="UP000323505"/>
    </source>
</evidence>
<protein>
    <submittedName>
        <fullName evidence="2">Uncharacterized protein</fullName>
    </submittedName>
</protein>
<comment type="caution">
    <text evidence="2">The sequence shown here is derived from an EMBL/GenBank/DDBJ whole genome shotgun (WGS) entry which is preliminary data.</text>
</comment>
<reference evidence="2 3" key="1">
    <citation type="submission" date="2019-08" db="EMBL/GenBank/DDBJ databases">
        <title>Actinomadura sp. nov. CYP1-5 isolated from mountain soil.</title>
        <authorList>
            <person name="Songsumanus A."/>
            <person name="Kuncharoen N."/>
            <person name="Kudo T."/>
            <person name="Yuki M."/>
            <person name="Igarashi Y."/>
            <person name="Tanasupawat S."/>
        </authorList>
    </citation>
    <scope>NUCLEOTIDE SEQUENCE [LARGE SCALE GENOMIC DNA]</scope>
    <source>
        <strain evidence="2 3">CYP1-5</strain>
    </source>
</reference>
<organism evidence="2 3">
    <name type="scientific">Actinomadura decatromicini</name>
    <dbReference type="NCBI Taxonomy" id="2604572"/>
    <lineage>
        <taxon>Bacteria</taxon>
        <taxon>Bacillati</taxon>
        <taxon>Actinomycetota</taxon>
        <taxon>Actinomycetes</taxon>
        <taxon>Streptosporangiales</taxon>
        <taxon>Thermomonosporaceae</taxon>
        <taxon>Actinomadura</taxon>
    </lineage>
</organism>
<sequence>MGYGVDADVGGLEEPLGLHFRAGEVIVGGEFESARSFLTAGMDALGEPGDDPVAPAGVGDPSRFG</sequence>
<feature type="region of interest" description="Disordered" evidence="1">
    <location>
        <begin position="42"/>
        <end position="65"/>
    </location>
</feature>
<proteinExistence type="predicted"/>
<evidence type="ECO:0000313" key="2">
    <source>
        <dbReference type="EMBL" id="TYK53065.1"/>
    </source>
</evidence>
<name>A0A5D3G0P6_9ACTN</name>
<dbReference type="RefSeq" id="WP_148757652.1">
    <property type="nucleotide sequence ID" value="NZ_VSRQ01000001.1"/>
</dbReference>
<accession>A0A5D3G0P6</accession>